<evidence type="ECO:0000313" key="2">
    <source>
        <dbReference type="EMBL" id="KAL2538852.1"/>
    </source>
</evidence>
<name>A0ABD1VNM6_9LAMI</name>
<dbReference type="SUPFAM" id="SSF54236">
    <property type="entry name" value="Ubiquitin-like"/>
    <property type="match status" value="1"/>
</dbReference>
<evidence type="ECO:0000313" key="3">
    <source>
        <dbReference type="Proteomes" id="UP001604277"/>
    </source>
</evidence>
<dbReference type="EMBL" id="JBFOLJ010000005">
    <property type="protein sequence ID" value="KAL2538852.1"/>
    <property type="molecule type" value="Genomic_DNA"/>
</dbReference>
<comment type="caution">
    <text evidence="2">The sequence shown here is derived from an EMBL/GenBank/DDBJ whole genome shotgun (WGS) entry which is preliminary data.</text>
</comment>
<dbReference type="Proteomes" id="UP001604277">
    <property type="component" value="Unassembled WGS sequence"/>
</dbReference>
<protein>
    <submittedName>
        <fullName evidence="2">Ubiquitin domain-containing protein DSK2a</fullName>
    </submittedName>
</protein>
<dbReference type="InterPro" id="IPR015496">
    <property type="entry name" value="Ubiquilin"/>
</dbReference>
<sequence length="136" mass="13693">MGAESDSGVTMSGGEQENALLAQSCNVPSEQQRLIYKGQILKNDQTLVSYGLRTDHTVHVVRGSTPTVSQPSAGATSAENANNYGVAQGASPRVGGAGGAGLGASLFLGLGLGALGGTGASGLFGVRLPEFEQMQQ</sequence>
<feature type="domain" description="Ubiquitin-like" evidence="1">
    <location>
        <begin position="21"/>
        <end position="61"/>
    </location>
</feature>
<keyword evidence="3" id="KW-1185">Reference proteome</keyword>
<dbReference type="InterPro" id="IPR000626">
    <property type="entry name" value="Ubiquitin-like_dom"/>
</dbReference>
<dbReference type="PROSITE" id="PS50053">
    <property type="entry name" value="UBIQUITIN_2"/>
    <property type="match status" value="1"/>
</dbReference>
<dbReference type="AlphaFoldDB" id="A0ABD1VNM6"/>
<evidence type="ECO:0000259" key="1">
    <source>
        <dbReference type="PROSITE" id="PS50053"/>
    </source>
</evidence>
<organism evidence="2 3">
    <name type="scientific">Forsythia ovata</name>
    <dbReference type="NCBI Taxonomy" id="205694"/>
    <lineage>
        <taxon>Eukaryota</taxon>
        <taxon>Viridiplantae</taxon>
        <taxon>Streptophyta</taxon>
        <taxon>Embryophyta</taxon>
        <taxon>Tracheophyta</taxon>
        <taxon>Spermatophyta</taxon>
        <taxon>Magnoliopsida</taxon>
        <taxon>eudicotyledons</taxon>
        <taxon>Gunneridae</taxon>
        <taxon>Pentapetalae</taxon>
        <taxon>asterids</taxon>
        <taxon>lamiids</taxon>
        <taxon>Lamiales</taxon>
        <taxon>Oleaceae</taxon>
        <taxon>Forsythieae</taxon>
        <taxon>Forsythia</taxon>
    </lineage>
</organism>
<dbReference type="PANTHER" id="PTHR10677:SF3">
    <property type="entry name" value="FI07626P-RELATED"/>
    <property type="match status" value="1"/>
</dbReference>
<proteinExistence type="predicted"/>
<accession>A0ABD1VNM6</accession>
<dbReference type="Pfam" id="PF00240">
    <property type="entry name" value="ubiquitin"/>
    <property type="match status" value="1"/>
</dbReference>
<dbReference type="Gene3D" id="3.10.20.90">
    <property type="entry name" value="Phosphatidylinositol 3-kinase Catalytic Subunit, Chain A, domain 1"/>
    <property type="match status" value="1"/>
</dbReference>
<dbReference type="InterPro" id="IPR029071">
    <property type="entry name" value="Ubiquitin-like_domsf"/>
</dbReference>
<gene>
    <name evidence="2" type="ORF">Fot_20243</name>
</gene>
<reference evidence="3" key="1">
    <citation type="submission" date="2024-07" db="EMBL/GenBank/DDBJ databases">
        <title>Two chromosome-level genome assemblies of Korean endemic species Abeliophyllum distichum and Forsythia ovata (Oleaceae).</title>
        <authorList>
            <person name="Jang H."/>
        </authorList>
    </citation>
    <scope>NUCLEOTIDE SEQUENCE [LARGE SCALE GENOMIC DNA]</scope>
</reference>
<dbReference type="PANTHER" id="PTHR10677">
    <property type="entry name" value="UBIQUILIN"/>
    <property type="match status" value="1"/>
</dbReference>